<dbReference type="RefSeq" id="WP_211238039.1">
    <property type="nucleotide sequence ID" value="NZ_AXWS01000007.1"/>
</dbReference>
<evidence type="ECO:0000313" key="2">
    <source>
        <dbReference type="RefSeq" id="WP_211238039.1"/>
    </source>
</evidence>
<accession>A0A8B6XBF7</accession>
<organism evidence="1 2">
    <name type="scientific">Derxia gummosa DSM 723</name>
    <dbReference type="NCBI Taxonomy" id="1121388"/>
    <lineage>
        <taxon>Bacteria</taxon>
        <taxon>Pseudomonadati</taxon>
        <taxon>Pseudomonadota</taxon>
        <taxon>Betaproteobacteria</taxon>
        <taxon>Burkholderiales</taxon>
        <taxon>Alcaligenaceae</taxon>
        <taxon>Derxia</taxon>
    </lineage>
</organism>
<proteinExistence type="predicted"/>
<protein>
    <submittedName>
        <fullName evidence="2">Uncharacterized protein</fullName>
    </submittedName>
</protein>
<name>A0A8B6XBF7_9BURK</name>
<dbReference type="Proteomes" id="UP000675920">
    <property type="component" value="Unplaced"/>
</dbReference>
<sequence length="54" mass="6249">MNSQNRWTRDQLKLAFHLYCQLPFGRLHARNPEVMALARLLGRTPSALAMKLVN</sequence>
<keyword evidence="1" id="KW-1185">Reference proteome</keyword>
<evidence type="ECO:0000313" key="1">
    <source>
        <dbReference type="Proteomes" id="UP000675920"/>
    </source>
</evidence>
<reference evidence="2" key="1">
    <citation type="submission" date="2025-08" db="UniProtKB">
        <authorList>
            <consortium name="RefSeq"/>
        </authorList>
    </citation>
    <scope>IDENTIFICATION</scope>
</reference>
<dbReference type="AlphaFoldDB" id="A0A8B6XBF7"/>